<dbReference type="PANTHER" id="PTHR24092">
    <property type="entry name" value="PROBABLE PHOSPHOLIPID-TRANSPORTING ATPASE"/>
    <property type="match status" value="1"/>
</dbReference>
<dbReference type="PANTHER" id="PTHR24092:SF33">
    <property type="entry name" value="PHOSPHOLIPID-TRANSPORTING ATPASE IH"/>
    <property type="match status" value="1"/>
</dbReference>
<evidence type="ECO:0000313" key="1">
    <source>
        <dbReference type="EMBL" id="KAK2118702.1"/>
    </source>
</evidence>
<gene>
    <name evidence="1" type="primary">ATP11A_2</name>
    <name evidence="1" type="ORF">P7K49_000088</name>
</gene>
<organism evidence="1 2">
    <name type="scientific">Saguinus oedipus</name>
    <name type="common">Cotton-top tamarin</name>
    <name type="synonym">Oedipomidas oedipus</name>
    <dbReference type="NCBI Taxonomy" id="9490"/>
    <lineage>
        <taxon>Eukaryota</taxon>
        <taxon>Metazoa</taxon>
        <taxon>Chordata</taxon>
        <taxon>Craniata</taxon>
        <taxon>Vertebrata</taxon>
        <taxon>Euteleostomi</taxon>
        <taxon>Mammalia</taxon>
        <taxon>Eutheria</taxon>
        <taxon>Euarchontoglires</taxon>
        <taxon>Primates</taxon>
        <taxon>Haplorrhini</taxon>
        <taxon>Platyrrhini</taxon>
        <taxon>Cebidae</taxon>
        <taxon>Callitrichinae</taxon>
        <taxon>Saguinus</taxon>
    </lineage>
</organism>
<accession>A0ABQ9WEB0</accession>
<protein>
    <submittedName>
        <fullName evidence="1">Phospholipid-transporting ATPase IH</fullName>
    </submittedName>
</protein>
<keyword evidence="2" id="KW-1185">Reference proteome</keyword>
<name>A0ABQ9WEB0_SAGOE</name>
<dbReference type="SUPFAM" id="SSF56784">
    <property type="entry name" value="HAD-like"/>
    <property type="match status" value="1"/>
</dbReference>
<sequence>MACLQEKAADTIEALQKAGIKVWVLTGDKMETAAATCYACKLFRRNTQLLELTTKRIEEQSLHDVLFELSKTVLRHSGSLTRDTFSG</sequence>
<dbReference type="EMBL" id="JASSZA010000001">
    <property type="protein sequence ID" value="KAK2118702.1"/>
    <property type="molecule type" value="Genomic_DNA"/>
</dbReference>
<dbReference type="Gene3D" id="3.40.50.1000">
    <property type="entry name" value="HAD superfamily/HAD-like"/>
    <property type="match status" value="1"/>
</dbReference>
<dbReference type="InterPro" id="IPR036412">
    <property type="entry name" value="HAD-like_sf"/>
</dbReference>
<evidence type="ECO:0000313" key="2">
    <source>
        <dbReference type="Proteomes" id="UP001266305"/>
    </source>
</evidence>
<dbReference type="InterPro" id="IPR023214">
    <property type="entry name" value="HAD_sf"/>
</dbReference>
<reference evidence="1 2" key="1">
    <citation type="submission" date="2023-05" db="EMBL/GenBank/DDBJ databases">
        <title>B98-5 Cell Line De Novo Hybrid Assembly: An Optical Mapping Approach.</title>
        <authorList>
            <person name="Kananen K."/>
            <person name="Auerbach J.A."/>
            <person name="Kautto E."/>
            <person name="Blachly J.S."/>
        </authorList>
    </citation>
    <scope>NUCLEOTIDE SEQUENCE [LARGE SCALE GENOMIC DNA]</scope>
    <source>
        <strain evidence="1">B95-8</strain>
        <tissue evidence="1">Cell line</tissue>
    </source>
</reference>
<proteinExistence type="predicted"/>
<comment type="caution">
    <text evidence="1">The sequence shown here is derived from an EMBL/GenBank/DDBJ whole genome shotgun (WGS) entry which is preliminary data.</text>
</comment>
<dbReference type="Proteomes" id="UP001266305">
    <property type="component" value="Unassembled WGS sequence"/>
</dbReference>